<dbReference type="FunFam" id="3.30.420.10:FF:000063">
    <property type="entry name" value="Retrovirus-related Pol polyprotein from transposon 297-like Protein"/>
    <property type="match status" value="1"/>
</dbReference>
<dbReference type="AlphaFoldDB" id="A0A210R635"/>
<name>A0A210R635_MIZYE</name>
<dbReference type="PROSITE" id="PS50994">
    <property type="entry name" value="INTEGRASE"/>
    <property type="match status" value="1"/>
</dbReference>
<feature type="compositionally biased region" description="Basic and acidic residues" evidence="2">
    <location>
        <begin position="595"/>
        <end position="611"/>
    </location>
</feature>
<dbReference type="InterPro" id="IPR036397">
    <property type="entry name" value="RNaseH_sf"/>
</dbReference>
<sequence length="637" mass="73697">MINYLARFVPDLSSRAVPLRKLLVKDNAWIWEQPQERAFEELKTLVSNEPVLKFYDPTKEIRVSADASQTGLGAVLLQKHDSEWLPVAYASRTVTECESRYATIEREALALTFACERFHQYVYGTTFEVETDHKPLVAIFAKAFNGCPPRIQRMRLRLQKYDFRLSHTPGRYMYTADTLSRASVKDVHDDSTKAMNHDVEMYVDCIYKSLPVTDAKLDEIRRATQQDGTMNRLARVIVDDWPDERHDCTSDMFPYWNFREELTVINGLVFKGTRIVIPLKLRSEMLKKIHHGHLGREKCKKRASELLFWPNMNFEINSMVENCDVCQKFAMKQQAEPLNPTPVSKSAWEHVSTDLFSLEGKDYIVTCDSFSNYPEVLLLPNQTATSVINALKSIFSRHGVPQVLTSDNGPCYSCKEFKDFVKEWDIKHVTSSPRYPQSNGLAEKTVQTVKNIMRKCKESQQDIHMALLVYRTTPLDNGLSPAELLMGRRLKSNLPEARVDVKRVDRMSDVIKWREGQNNRQKYYYDRRNHVKSQDKLTPGDQVRIQEPQSWSDRASVVSEVGPRSYLIRRNRKHLKLIPDVKTDDDVIKVQESERCEPDQTHVSDHEDEVKPAPVIQPGRTKSGRTINRPQRLIEQC</sequence>
<dbReference type="Pfam" id="PF00665">
    <property type="entry name" value="rve"/>
    <property type="match status" value="1"/>
</dbReference>
<evidence type="ECO:0000313" key="5">
    <source>
        <dbReference type="Proteomes" id="UP000242188"/>
    </source>
</evidence>
<dbReference type="FunFam" id="1.10.340.70:FF:000003">
    <property type="entry name" value="Protein CBG25708"/>
    <property type="match status" value="1"/>
</dbReference>
<feature type="domain" description="Integrase catalytic" evidence="3">
    <location>
        <begin position="338"/>
        <end position="503"/>
    </location>
</feature>
<proteinExistence type="predicted"/>
<dbReference type="GO" id="GO:0003676">
    <property type="term" value="F:nucleic acid binding"/>
    <property type="evidence" value="ECO:0007669"/>
    <property type="project" value="InterPro"/>
</dbReference>
<dbReference type="Pfam" id="PF17919">
    <property type="entry name" value="RT_RNaseH_2"/>
    <property type="match status" value="1"/>
</dbReference>
<dbReference type="Gene3D" id="3.30.70.270">
    <property type="match status" value="1"/>
</dbReference>
<dbReference type="InterPro" id="IPR043128">
    <property type="entry name" value="Rev_trsase/Diguanyl_cyclase"/>
</dbReference>
<dbReference type="InterPro" id="IPR001584">
    <property type="entry name" value="Integrase_cat-core"/>
</dbReference>
<dbReference type="OrthoDB" id="6118683at2759"/>
<dbReference type="InterPro" id="IPR050951">
    <property type="entry name" value="Retrovirus_Pol_polyprotein"/>
</dbReference>
<dbReference type="Pfam" id="PF17921">
    <property type="entry name" value="Integrase_H2C2"/>
    <property type="match status" value="1"/>
</dbReference>
<dbReference type="InterPro" id="IPR012337">
    <property type="entry name" value="RNaseH-like_sf"/>
</dbReference>
<evidence type="ECO:0000256" key="2">
    <source>
        <dbReference type="SAM" id="MobiDB-lite"/>
    </source>
</evidence>
<dbReference type="EMBL" id="NEDP02000179">
    <property type="protein sequence ID" value="OWF56513.1"/>
    <property type="molecule type" value="Genomic_DNA"/>
</dbReference>
<dbReference type="InterPro" id="IPR041577">
    <property type="entry name" value="RT_RNaseH_2"/>
</dbReference>
<dbReference type="InterPro" id="IPR041588">
    <property type="entry name" value="Integrase_H2C2"/>
</dbReference>
<gene>
    <name evidence="4" type="ORF">KP79_PYT25524</name>
</gene>
<feature type="region of interest" description="Disordered" evidence="2">
    <location>
        <begin position="595"/>
        <end position="637"/>
    </location>
</feature>
<dbReference type="GO" id="GO:0015074">
    <property type="term" value="P:DNA integration"/>
    <property type="evidence" value="ECO:0007669"/>
    <property type="project" value="InterPro"/>
</dbReference>
<keyword evidence="5" id="KW-1185">Reference proteome</keyword>
<dbReference type="SUPFAM" id="SSF53098">
    <property type="entry name" value="Ribonuclease H-like"/>
    <property type="match status" value="1"/>
</dbReference>
<dbReference type="PANTHER" id="PTHR37984">
    <property type="entry name" value="PROTEIN CBG26694"/>
    <property type="match status" value="1"/>
</dbReference>
<dbReference type="STRING" id="6573.A0A210R635"/>
<dbReference type="GO" id="GO:0003824">
    <property type="term" value="F:catalytic activity"/>
    <property type="evidence" value="ECO:0007669"/>
    <property type="project" value="UniProtKB-KW"/>
</dbReference>
<evidence type="ECO:0000256" key="1">
    <source>
        <dbReference type="ARBA" id="ARBA00023268"/>
    </source>
</evidence>
<dbReference type="SUPFAM" id="SSF56672">
    <property type="entry name" value="DNA/RNA polymerases"/>
    <property type="match status" value="1"/>
</dbReference>
<dbReference type="Gene3D" id="3.30.420.10">
    <property type="entry name" value="Ribonuclease H-like superfamily/Ribonuclease H"/>
    <property type="match status" value="1"/>
</dbReference>
<keyword evidence="1" id="KW-0511">Multifunctional enzyme</keyword>
<organism evidence="4 5">
    <name type="scientific">Mizuhopecten yessoensis</name>
    <name type="common">Japanese scallop</name>
    <name type="synonym">Patinopecten yessoensis</name>
    <dbReference type="NCBI Taxonomy" id="6573"/>
    <lineage>
        <taxon>Eukaryota</taxon>
        <taxon>Metazoa</taxon>
        <taxon>Spiralia</taxon>
        <taxon>Lophotrochozoa</taxon>
        <taxon>Mollusca</taxon>
        <taxon>Bivalvia</taxon>
        <taxon>Autobranchia</taxon>
        <taxon>Pteriomorphia</taxon>
        <taxon>Pectinida</taxon>
        <taxon>Pectinoidea</taxon>
        <taxon>Pectinidae</taxon>
        <taxon>Mizuhopecten</taxon>
    </lineage>
</organism>
<dbReference type="PANTHER" id="PTHR37984:SF5">
    <property type="entry name" value="PROTEIN NYNRIN-LIKE"/>
    <property type="match status" value="1"/>
</dbReference>
<comment type="caution">
    <text evidence="4">The sequence shown here is derived from an EMBL/GenBank/DDBJ whole genome shotgun (WGS) entry which is preliminary data.</text>
</comment>
<dbReference type="Proteomes" id="UP000242188">
    <property type="component" value="Unassembled WGS sequence"/>
</dbReference>
<dbReference type="FunFam" id="3.10.20.370:FF:000001">
    <property type="entry name" value="Retrovirus-related Pol polyprotein from transposon 17.6-like protein"/>
    <property type="match status" value="1"/>
</dbReference>
<accession>A0A210R635</accession>
<dbReference type="CDD" id="cd09274">
    <property type="entry name" value="RNase_HI_RT_Ty3"/>
    <property type="match status" value="1"/>
</dbReference>
<dbReference type="InterPro" id="IPR043502">
    <property type="entry name" value="DNA/RNA_pol_sf"/>
</dbReference>
<evidence type="ECO:0000313" key="4">
    <source>
        <dbReference type="EMBL" id="OWF56513.1"/>
    </source>
</evidence>
<dbReference type="Gene3D" id="1.10.340.70">
    <property type="match status" value="1"/>
</dbReference>
<evidence type="ECO:0000259" key="3">
    <source>
        <dbReference type="PROSITE" id="PS50994"/>
    </source>
</evidence>
<protein>
    <submittedName>
        <fullName evidence="4">Transposon Ty3-I Gag-Pol polyprotein</fullName>
    </submittedName>
</protein>
<reference evidence="4 5" key="1">
    <citation type="journal article" date="2017" name="Nat. Ecol. Evol.">
        <title>Scallop genome provides insights into evolution of bilaterian karyotype and development.</title>
        <authorList>
            <person name="Wang S."/>
            <person name="Zhang J."/>
            <person name="Jiao W."/>
            <person name="Li J."/>
            <person name="Xun X."/>
            <person name="Sun Y."/>
            <person name="Guo X."/>
            <person name="Huan P."/>
            <person name="Dong B."/>
            <person name="Zhang L."/>
            <person name="Hu X."/>
            <person name="Sun X."/>
            <person name="Wang J."/>
            <person name="Zhao C."/>
            <person name="Wang Y."/>
            <person name="Wang D."/>
            <person name="Huang X."/>
            <person name="Wang R."/>
            <person name="Lv J."/>
            <person name="Li Y."/>
            <person name="Zhang Z."/>
            <person name="Liu B."/>
            <person name="Lu W."/>
            <person name="Hui Y."/>
            <person name="Liang J."/>
            <person name="Zhou Z."/>
            <person name="Hou R."/>
            <person name="Li X."/>
            <person name="Liu Y."/>
            <person name="Li H."/>
            <person name="Ning X."/>
            <person name="Lin Y."/>
            <person name="Zhao L."/>
            <person name="Xing Q."/>
            <person name="Dou J."/>
            <person name="Li Y."/>
            <person name="Mao J."/>
            <person name="Guo H."/>
            <person name="Dou H."/>
            <person name="Li T."/>
            <person name="Mu C."/>
            <person name="Jiang W."/>
            <person name="Fu Q."/>
            <person name="Fu X."/>
            <person name="Miao Y."/>
            <person name="Liu J."/>
            <person name="Yu Q."/>
            <person name="Li R."/>
            <person name="Liao H."/>
            <person name="Li X."/>
            <person name="Kong Y."/>
            <person name="Jiang Z."/>
            <person name="Chourrout D."/>
            <person name="Li R."/>
            <person name="Bao Z."/>
        </authorList>
    </citation>
    <scope>NUCLEOTIDE SEQUENCE [LARGE SCALE GENOMIC DNA]</scope>
    <source>
        <strain evidence="4 5">PY_sf001</strain>
    </source>
</reference>